<reference evidence="6" key="2">
    <citation type="submission" date="2015-06" db="UniProtKB">
        <authorList>
            <consortium name="EnsemblMetazoa"/>
        </authorList>
    </citation>
    <scope>IDENTIFICATION</scope>
</reference>
<dbReference type="InterPro" id="IPR043504">
    <property type="entry name" value="Peptidase_S1_PA_chymotrypsin"/>
</dbReference>
<evidence type="ECO:0000256" key="1">
    <source>
        <dbReference type="ARBA" id="ARBA00023157"/>
    </source>
</evidence>
<feature type="compositionally biased region" description="Pro residues" evidence="4">
    <location>
        <begin position="194"/>
        <end position="205"/>
    </location>
</feature>
<dbReference type="Pfam" id="PF00089">
    <property type="entry name" value="Trypsin"/>
    <property type="match status" value="1"/>
</dbReference>
<dbReference type="HOGENOM" id="CLU_006842_17_0_1"/>
<sequence>MSIRPLTCKSLDGTVGVCMFSLACRHANGHPIGLCKDTIYSGSCCRLPVNNNNTHDGSHVDEVENFLEYPVGTNRTSPKVPIVNVSQSLSPSSTASLPSSPSTSTTAFSPSISTTITTAASISTTTQADNTTPIASSYPATLLSTSSSTSQSTSSSTSPPTLPTSSTSSESTSLHSTLTSSTATRTATVSTSPPTTPLKTAPPTPAIVSTLSTSTTTTTTTKSPPPSSTTSTTTIKIPTLNRITSPSTVAPKNHTNHQGIKAICGRKMNGPGPTARIVGGSQSSFSEWPWMVSTRQWKKNAFLHKCGAALLNEYWAITAAHCVENVAPTDLLLRLGEYDISHEDEPFGHIERRVQIIAPHPKFDPRTFEYDLALLRFYEPITFRKNILPICIPEGNKSFVGRKATVTGWVPVITNQECEMMYRRAGYLEEIPNIFICAGMSSGGKDSCEGDSGGPLVIEENGQWNLIGIISWGIGCALPNQPGVYTRITEFARWIHQIIAY</sequence>
<dbReference type="Gene3D" id="2.40.10.10">
    <property type="entry name" value="Trypsin-like serine proteases"/>
    <property type="match status" value="2"/>
</dbReference>
<feature type="region of interest" description="Disordered" evidence="4">
    <location>
        <begin position="89"/>
        <end position="109"/>
    </location>
</feature>
<dbReference type="PROSITE" id="PS50240">
    <property type="entry name" value="TRYPSIN_DOM"/>
    <property type="match status" value="1"/>
</dbReference>
<dbReference type="AlphaFoldDB" id="T1KUT5"/>
<name>T1KUT5_TETUR</name>
<dbReference type="PROSITE" id="PS51257">
    <property type="entry name" value="PROKAR_LIPOPROTEIN"/>
    <property type="match status" value="1"/>
</dbReference>
<dbReference type="PRINTS" id="PR00722">
    <property type="entry name" value="CHYMOTRYPSIN"/>
</dbReference>
<reference evidence="7" key="1">
    <citation type="submission" date="2011-08" db="EMBL/GenBank/DDBJ databases">
        <authorList>
            <person name="Rombauts S."/>
        </authorList>
    </citation>
    <scope>NUCLEOTIDE SEQUENCE</scope>
    <source>
        <strain evidence="7">London</strain>
    </source>
</reference>
<accession>T1KUT5</accession>
<feature type="compositionally biased region" description="Low complexity" evidence="4">
    <location>
        <begin position="209"/>
        <end position="237"/>
    </location>
</feature>
<evidence type="ECO:0000256" key="3">
    <source>
        <dbReference type="RuleBase" id="RU363034"/>
    </source>
</evidence>
<evidence type="ECO:0000313" key="6">
    <source>
        <dbReference type="EnsemblMetazoa" id="tetur22g01200.1"/>
    </source>
</evidence>
<evidence type="ECO:0000256" key="2">
    <source>
        <dbReference type="ARBA" id="ARBA00024195"/>
    </source>
</evidence>
<keyword evidence="3" id="KW-0378">Hydrolase</keyword>
<dbReference type="GO" id="GO:0006508">
    <property type="term" value="P:proteolysis"/>
    <property type="evidence" value="ECO:0007669"/>
    <property type="project" value="UniProtKB-KW"/>
</dbReference>
<feature type="region of interest" description="Disordered" evidence="4">
    <location>
        <begin position="144"/>
        <end position="237"/>
    </location>
</feature>
<dbReference type="EnsemblMetazoa" id="tetur22g01200.1">
    <property type="protein sequence ID" value="tetur22g01200.1"/>
    <property type="gene ID" value="tetur22g01200"/>
</dbReference>
<dbReference type="CDD" id="cd00190">
    <property type="entry name" value="Tryp_SPc"/>
    <property type="match status" value="1"/>
</dbReference>
<dbReference type="SUPFAM" id="SSF50494">
    <property type="entry name" value="Trypsin-like serine proteases"/>
    <property type="match status" value="1"/>
</dbReference>
<dbReference type="FunFam" id="2.40.10.10:FF:000002">
    <property type="entry name" value="Transmembrane protease serine"/>
    <property type="match status" value="1"/>
</dbReference>
<dbReference type="InterPro" id="IPR018114">
    <property type="entry name" value="TRYPSIN_HIS"/>
</dbReference>
<keyword evidence="3" id="KW-0645">Protease</keyword>
<dbReference type="InterPro" id="IPR001254">
    <property type="entry name" value="Trypsin_dom"/>
</dbReference>
<keyword evidence="3" id="KW-0720">Serine protease</keyword>
<dbReference type="SMART" id="SM00020">
    <property type="entry name" value="Tryp_SPc"/>
    <property type="match status" value="1"/>
</dbReference>
<keyword evidence="7" id="KW-1185">Reference proteome</keyword>
<dbReference type="PANTHER" id="PTHR24252">
    <property type="entry name" value="ACROSIN-RELATED"/>
    <property type="match status" value="1"/>
</dbReference>
<feature type="compositionally biased region" description="Low complexity" evidence="4">
    <location>
        <begin position="144"/>
        <end position="193"/>
    </location>
</feature>
<dbReference type="eggNOG" id="KOG3627">
    <property type="taxonomic scope" value="Eukaryota"/>
</dbReference>
<dbReference type="PROSITE" id="PS00134">
    <property type="entry name" value="TRYPSIN_HIS"/>
    <property type="match status" value="1"/>
</dbReference>
<proteinExistence type="inferred from homology"/>
<organism evidence="6 7">
    <name type="scientific">Tetranychus urticae</name>
    <name type="common">Two-spotted spider mite</name>
    <dbReference type="NCBI Taxonomy" id="32264"/>
    <lineage>
        <taxon>Eukaryota</taxon>
        <taxon>Metazoa</taxon>
        <taxon>Ecdysozoa</taxon>
        <taxon>Arthropoda</taxon>
        <taxon>Chelicerata</taxon>
        <taxon>Arachnida</taxon>
        <taxon>Acari</taxon>
        <taxon>Acariformes</taxon>
        <taxon>Trombidiformes</taxon>
        <taxon>Prostigmata</taxon>
        <taxon>Eleutherengona</taxon>
        <taxon>Raphignathae</taxon>
        <taxon>Tetranychoidea</taxon>
        <taxon>Tetranychidae</taxon>
        <taxon>Tetranychus</taxon>
    </lineage>
</organism>
<evidence type="ECO:0000256" key="4">
    <source>
        <dbReference type="SAM" id="MobiDB-lite"/>
    </source>
</evidence>
<evidence type="ECO:0000259" key="5">
    <source>
        <dbReference type="PROSITE" id="PS50240"/>
    </source>
</evidence>
<dbReference type="Proteomes" id="UP000015104">
    <property type="component" value="Unassembled WGS sequence"/>
</dbReference>
<keyword evidence="1" id="KW-1015">Disulfide bond</keyword>
<feature type="domain" description="Peptidase S1" evidence="5">
    <location>
        <begin position="277"/>
        <end position="500"/>
    </location>
</feature>
<comment type="similarity">
    <text evidence="2">Belongs to the peptidase S1 family. CLIP subfamily.</text>
</comment>
<dbReference type="PROSITE" id="PS00135">
    <property type="entry name" value="TRYPSIN_SER"/>
    <property type="match status" value="1"/>
</dbReference>
<dbReference type="STRING" id="32264.T1KUT5"/>
<dbReference type="InterPro" id="IPR009003">
    <property type="entry name" value="Peptidase_S1_PA"/>
</dbReference>
<dbReference type="InterPro" id="IPR001314">
    <property type="entry name" value="Peptidase_S1A"/>
</dbReference>
<dbReference type="InterPro" id="IPR033116">
    <property type="entry name" value="TRYPSIN_SER"/>
</dbReference>
<dbReference type="FunFam" id="2.40.10.10:FF:000068">
    <property type="entry name" value="transmembrane protease serine 2"/>
    <property type="match status" value="1"/>
</dbReference>
<dbReference type="EMBL" id="CAEY01000581">
    <property type="status" value="NOT_ANNOTATED_CDS"/>
    <property type="molecule type" value="Genomic_DNA"/>
</dbReference>
<protein>
    <recommendedName>
        <fullName evidence="5">Peptidase S1 domain-containing protein</fullName>
    </recommendedName>
</protein>
<dbReference type="GO" id="GO:0004252">
    <property type="term" value="F:serine-type endopeptidase activity"/>
    <property type="evidence" value="ECO:0007669"/>
    <property type="project" value="InterPro"/>
</dbReference>
<evidence type="ECO:0000313" key="7">
    <source>
        <dbReference type="Proteomes" id="UP000015104"/>
    </source>
</evidence>
<dbReference type="PANTHER" id="PTHR24252:SF10">
    <property type="entry name" value="SERINE PROTEASE 56"/>
    <property type="match status" value="1"/>
</dbReference>